<keyword evidence="2" id="KW-0238">DNA-binding</keyword>
<dbReference type="Gene3D" id="3.30.450.40">
    <property type="match status" value="1"/>
</dbReference>
<evidence type="ECO:0000259" key="4">
    <source>
        <dbReference type="PROSITE" id="PS51077"/>
    </source>
</evidence>
<dbReference type="Pfam" id="PF01614">
    <property type="entry name" value="IclR_C"/>
    <property type="match status" value="1"/>
</dbReference>
<dbReference type="Pfam" id="PF09339">
    <property type="entry name" value="HTH_IclR"/>
    <property type="match status" value="1"/>
</dbReference>
<dbReference type="SUPFAM" id="SSF55781">
    <property type="entry name" value="GAF domain-like"/>
    <property type="match status" value="1"/>
</dbReference>
<evidence type="ECO:0000313" key="6">
    <source>
        <dbReference type="EMBL" id="MEU3556745.1"/>
    </source>
</evidence>
<evidence type="ECO:0000259" key="5">
    <source>
        <dbReference type="PROSITE" id="PS51078"/>
    </source>
</evidence>
<evidence type="ECO:0000256" key="1">
    <source>
        <dbReference type="ARBA" id="ARBA00023015"/>
    </source>
</evidence>
<dbReference type="InterPro" id="IPR029016">
    <property type="entry name" value="GAF-like_dom_sf"/>
</dbReference>
<dbReference type="InterPro" id="IPR050707">
    <property type="entry name" value="HTH_MetabolicPath_Reg"/>
</dbReference>
<dbReference type="RefSeq" id="WP_108956776.1">
    <property type="nucleotide sequence ID" value="NZ_BEVZ01000009.1"/>
</dbReference>
<dbReference type="PANTHER" id="PTHR30136">
    <property type="entry name" value="HELIX-TURN-HELIX TRANSCRIPTIONAL REGULATOR, ICLR FAMILY"/>
    <property type="match status" value="1"/>
</dbReference>
<dbReference type="PANTHER" id="PTHR30136:SF35">
    <property type="entry name" value="HTH-TYPE TRANSCRIPTIONAL REGULATOR RV1719"/>
    <property type="match status" value="1"/>
</dbReference>
<dbReference type="SMART" id="SM00346">
    <property type="entry name" value="HTH_ICLR"/>
    <property type="match status" value="1"/>
</dbReference>
<gene>
    <name evidence="6" type="ORF">AB0E65_21390</name>
</gene>
<dbReference type="Gene3D" id="1.10.10.10">
    <property type="entry name" value="Winged helix-like DNA-binding domain superfamily/Winged helix DNA-binding domain"/>
    <property type="match status" value="1"/>
</dbReference>
<proteinExistence type="predicted"/>
<dbReference type="Proteomes" id="UP001550850">
    <property type="component" value="Unassembled WGS sequence"/>
</dbReference>
<protein>
    <submittedName>
        <fullName evidence="6">IclR family transcriptional regulator</fullName>
    </submittedName>
</protein>
<evidence type="ECO:0000313" key="7">
    <source>
        <dbReference type="Proteomes" id="UP001550850"/>
    </source>
</evidence>
<comment type="caution">
    <text evidence="6">The sequence shown here is derived from an EMBL/GenBank/DDBJ whole genome shotgun (WGS) entry which is preliminary data.</text>
</comment>
<dbReference type="PROSITE" id="PS51078">
    <property type="entry name" value="ICLR_ED"/>
    <property type="match status" value="1"/>
</dbReference>
<keyword evidence="1" id="KW-0805">Transcription regulation</keyword>
<sequence>MTAAPQPAVSSGTGAQALERGLAILTALADGRRPLGLVELADATGLSKSTCHRYVASLVALRYLEQEDGGRKYLLGPTAMHLGMAAVGTLDVARVGARSVQALADETNHTVSLTVLDGADIVYVDRRRPGRAGFRIELNIQIGTRLPAYCTSMGKVLLAHRDPASVRAILDRTDLARRGPRTITAREELVSALAEIRRTGLALNDQELTAGLRSVAVPVRDRHGNVCAALGVAVHLSAWNATAEAVVARLEGPLRHAAQEISRRMGHLE</sequence>
<evidence type="ECO:0000256" key="2">
    <source>
        <dbReference type="ARBA" id="ARBA00023125"/>
    </source>
</evidence>
<feature type="domain" description="IclR-ED" evidence="5">
    <location>
        <begin position="78"/>
        <end position="267"/>
    </location>
</feature>
<dbReference type="InterPro" id="IPR011991">
    <property type="entry name" value="ArsR-like_HTH"/>
</dbReference>
<organism evidence="6 7">
    <name type="scientific">Streptomyces fragilis</name>
    <dbReference type="NCBI Taxonomy" id="67301"/>
    <lineage>
        <taxon>Bacteria</taxon>
        <taxon>Bacillati</taxon>
        <taxon>Actinomycetota</taxon>
        <taxon>Actinomycetes</taxon>
        <taxon>Kitasatosporales</taxon>
        <taxon>Streptomycetaceae</taxon>
        <taxon>Streptomyces</taxon>
    </lineage>
</organism>
<dbReference type="InterPro" id="IPR005471">
    <property type="entry name" value="Tscrpt_reg_IclR_N"/>
</dbReference>
<reference evidence="6 7" key="1">
    <citation type="submission" date="2024-06" db="EMBL/GenBank/DDBJ databases">
        <title>The Natural Products Discovery Center: Release of the First 8490 Sequenced Strains for Exploring Actinobacteria Biosynthetic Diversity.</title>
        <authorList>
            <person name="Kalkreuter E."/>
            <person name="Kautsar S.A."/>
            <person name="Yang D."/>
            <person name="Bader C.D."/>
            <person name="Teijaro C.N."/>
            <person name="Fluegel L."/>
            <person name="Davis C.M."/>
            <person name="Simpson J.R."/>
            <person name="Lauterbach L."/>
            <person name="Steele A.D."/>
            <person name="Gui C."/>
            <person name="Meng S."/>
            <person name="Li G."/>
            <person name="Viehrig K."/>
            <person name="Ye F."/>
            <person name="Su P."/>
            <person name="Kiefer A.F."/>
            <person name="Nichols A."/>
            <person name="Cepeda A.J."/>
            <person name="Yan W."/>
            <person name="Fan B."/>
            <person name="Jiang Y."/>
            <person name="Adhikari A."/>
            <person name="Zheng C.-J."/>
            <person name="Schuster L."/>
            <person name="Cowan T.M."/>
            <person name="Smanski M.J."/>
            <person name="Chevrette M.G."/>
            <person name="De Carvalho L.P.S."/>
            <person name="Shen B."/>
        </authorList>
    </citation>
    <scope>NUCLEOTIDE SEQUENCE [LARGE SCALE GENOMIC DNA]</scope>
    <source>
        <strain evidence="6 7">NPDC038104</strain>
    </source>
</reference>
<keyword evidence="3" id="KW-0804">Transcription</keyword>
<dbReference type="InterPro" id="IPR014757">
    <property type="entry name" value="Tscrpt_reg_IclR_C"/>
</dbReference>
<dbReference type="PROSITE" id="PS51077">
    <property type="entry name" value="HTH_ICLR"/>
    <property type="match status" value="1"/>
</dbReference>
<dbReference type="InterPro" id="IPR036388">
    <property type="entry name" value="WH-like_DNA-bd_sf"/>
</dbReference>
<keyword evidence="7" id="KW-1185">Reference proteome</keyword>
<dbReference type="InterPro" id="IPR036390">
    <property type="entry name" value="WH_DNA-bd_sf"/>
</dbReference>
<evidence type="ECO:0000256" key="3">
    <source>
        <dbReference type="ARBA" id="ARBA00023163"/>
    </source>
</evidence>
<accession>A0ABV2YLY6</accession>
<feature type="domain" description="HTH iclR-type" evidence="4">
    <location>
        <begin position="15"/>
        <end position="77"/>
    </location>
</feature>
<dbReference type="SUPFAM" id="SSF46785">
    <property type="entry name" value="Winged helix' DNA-binding domain"/>
    <property type="match status" value="1"/>
</dbReference>
<dbReference type="EMBL" id="JBEZUR010000039">
    <property type="protein sequence ID" value="MEU3556745.1"/>
    <property type="molecule type" value="Genomic_DNA"/>
</dbReference>
<name>A0ABV2YLY6_9ACTN</name>
<dbReference type="CDD" id="cd00090">
    <property type="entry name" value="HTH_ARSR"/>
    <property type="match status" value="1"/>
</dbReference>